<organism evidence="1 2">
    <name type="scientific">Streptomyces roseoverticillatus</name>
    <dbReference type="NCBI Taxonomy" id="66429"/>
    <lineage>
        <taxon>Bacteria</taxon>
        <taxon>Bacillati</taxon>
        <taxon>Actinomycetota</taxon>
        <taxon>Actinomycetes</taxon>
        <taxon>Kitasatosporales</taxon>
        <taxon>Streptomycetaceae</taxon>
        <taxon>Streptomyces</taxon>
    </lineage>
</organism>
<comment type="caution">
    <text evidence="1">The sequence shown here is derived from an EMBL/GenBank/DDBJ whole genome shotgun (WGS) entry which is preliminary data.</text>
</comment>
<dbReference type="RefSeq" id="WP_366090279.1">
    <property type="nucleotide sequence ID" value="NZ_JBFASG010000044.1"/>
</dbReference>
<evidence type="ECO:0000313" key="2">
    <source>
        <dbReference type="Proteomes" id="UP001552479"/>
    </source>
</evidence>
<reference evidence="1 2" key="1">
    <citation type="submission" date="2024-06" db="EMBL/GenBank/DDBJ databases">
        <title>The Natural Products Discovery Center: Release of the First 8490 Sequenced Strains for Exploring Actinobacteria Biosynthetic Diversity.</title>
        <authorList>
            <person name="Kalkreuter E."/>
            <person name="Kautsar S.A."/>
            <person name="Yang D."/>
            <person name="Bader C.D."/>
            <person name="Teijaro C.N."/>
            <person name="Fluegel L."/>
            <person name="Davis C.M."/>
            <person name="Simpson J.R."/>
            <person name="Lauterbach L."/>
            <person name="Steele A.D."/>
            <person name="Gui C."/>
            <person name="Meng S."/>
            <person name="Li G."/>
            <person name="Viehrig K."/>
            <person name="Ye F."/>
            <person name="Su P."/>
            <person name="Kiefer A.F."/>
            <person name="Nichols A."/>
            <person name="Cepeda A.J."/>
            <person name="Yan W."/>
            <person name="Fan B."/>
            <person name="Jiang Y."/>
            <person name="Adhikari A."/>
            <person name="Zheng C.-J."/>
            <person name="Schuster L."/>
            <person name="Cowan T.M."/>
            <person name="Smanski M.J."/>
            <person name="Chevrette M.G."/>
            <person name="De Carvalho L.P.S."/>
            <person name="Shen B."/>
        </authorList>
    </citation>
    <scope>NUCLEOTIDE SEQUENCE [LARGE SCALE GENOMIC DNA]</scope>
    <source>
        <strain evidence="1 2">NPDC053791</strain>
    </source>
</reference>
<proteinExistence type="predicted"/>
<accession>A0ABV3J2Z1</accession>
<dbReference type="EMBL" id="JBFASG010000044">
    <property type="protein sequence ID" value="MEV4927049.1"/>
    <property type="molecule type" value="Genomic_DNA"/>
</dbReference>
<evidence type="ECO:0000313" key="1">
    <source>
        <dbReference type="EMBL" id="MEV4927049.1"/>
    </source>
</evidence>
<dbReference type="Proteomes" id="UP001552479">
    <property type="component" value="Unassembled WGS sequence"/>
</dbReference>
<name>A0ABV3J2Z1_9ACTN</name>
<sequence length="55" mass="6053">MERVNVAFDGTQANEFTLNFGVDLSGRTAVFDSGDSNLVPKDTNGGSDVFFRHLW</sequence>
<gene>
    <name evidence="1" type="ORF">AB0L03_30215</name>
</gene>
<protein>
    <submittedName>
        <fullName evidence="1">Uncharacterized protein</fullName>
    </submittedName>
</protein>
<keyword evidence="2" id="KW-1185">Reference proteome</keyword>